<dbReference type="RefSeq" id="WP_169075235.1">
    <property type="nucleotide sequence ID" value="NZ_JABBXH010000003.1"/>
</dbReference>
<dbReference type="Pfam" id="PF07589">
    <property type="entry name" value="PEP-CTERM"/>
    <property type="match status" value="1"/>
</dbReference>
<dbReference type="InterPro" id="IPR024079">
    <property type="entry name" value="MetalloPept_cat_dom_sf"/>
</dbReference>
<feature type="chain" id="PRO_5030872745" evidence="1">
    <location>
        <begin position="22"/>
        <end position="332"/>
    </location>
</feature>
<evidence type="ECO:0000259" key="2">
    <source>
        <dbReference type="Pfam" id="PF07589"/>
    </source>
</evidence>
<dbReference type="GO" id="GO:0008237">
    <property type="term" value="F:metallopeptidase activity"/>
    <property type="evidence" value="ECO:0007669"/>
    <property type="project" value="InterPro"/>
</dbReference>
<reference evidence="3 4" key="1">
    <citation type="submission" date="2020-04" db="EMBL/GenBank/DDBJ databases">
        <title>Thalassotalea sp. M1531, isolated from the surface of marine red alga.</title>
        <authorList>
            <person name="Pang L."/>
            <person name="Lu D.-C."/>
        </authorList>
    </citation>
    <scope>NUCLEOTIDE SEQUENCE [LARGE SCALE GENOMIC DNA]</scope>
    <source>
        <strain evidence="3 4">M1531</strain>
    </source>
</reference>
<evidence type="ECO:0000313" key="4">
    <source>
        <dbReference type="Proteomes" id="UP000568664"/>
    </source>
</evidence>
<proteinExistence type="predicted"/>
<dbReference type="SUPFAM" id="SSF55486">
    <property type="entry name" value="Metalloproteases ('zincins'), catalytic domain"/>
    <property type="match status" value="1"/>
</dbReference>
<evidence type="ECO:0000313" key="3">
    <source>
        <dbReference type="EMBL" id="NMP31904.1"/>
    </source>
</evidence>
<protein>
    <submittedName>
        <fullName evidence="3">PEP-CTERM sorting domain-containing protein</fullName>
    </submittedName>
</protein>
<keyword evidence="4" id="KW-1185">Reference proteome</keyword>
<dbReference type="NCBIfam" id="TIGR02595">
    <property type="entry name" value="PEP_CTERM"/>
    <property type="match status" value="1"/>
</dbReference>
<dbReference type="Gene3D" id="3.40.390.10">
    <property type="entry name" value="Collagenase (Catalytic Domain)"/>
    <property type="match status" value="1"/>
</dbReference>
<dbReference type="AlphaFoldDB" id="A0A7Y0LCZ9"/>
<keyword evidence="1" id="KW-0732">Signal</keyword>
<accession>A0A7Y0LCZ9</accession>
<feature type="signal peptide" evidence="1">
    <location>
        <begin position="1"/>
        <end position="21"/>
    </location>
</feature>
<name>A0A7Y0LCZ9_9GAMM</name>
<dbReference type="EMBL" id="JABBXH010000003">
    <property type="protein sequence ID" value="NMP31904.1"/>
    <property type="molecule type" value="Genomic_DNA"/>
</dbReference>
<organism evidence="3 4">
    <name type="scientific">Thalassotalea algicola</name>
    <dbReference type="NCBI Taxonomy" id="2716224"/>
    <lineage>
        <taxon>Bacteria</taxon>
        <taxon>Pseudomonadati</taxon>
        <taxon>Pseudomonadota</taxon>
        <taxon>Gammaproteobacteria</taxon>
        <taxon>Alteromonadales</taxon>
        <taxon>Colwelliaceae</taxon>
        <taxon>Thalassotalea</taxon>
    </lineage>
</organism>
<dbReference type="InterPro" id="IPR013424">
    <property type="entry name" value="Ice-binding_C"/>
</dbReference>
<feature type="domain" description="Ice-binding protein C-terminal" evidence="2">
    <location>
        <begin position="309"/>
        <end position="330"/>
    </location>
</feature>
<comment type="caution">
    <text evidence="3">The sequence shown here is derived from an EMBL/GenBank/DDBJ whole genome shotgun (WGS) entry which is preliminary data.</text>
</comment>
<evidence type="ECO:0000256" key="1">
    <source>
        <dbReference type="SAM" id="SignalP"/>
    </source>
</evidence>
<sequence>MKHLKAIFVVIIIVLTTSSNAGVIFGTDGNLGGGSRWNADHYIHNGLERSLDGGLRYSMQGGSFEAYRDAFVWDTIPSISDFTTAIKQSFNAWTVPDPFTGLTTSLSFINDSDNTTAVGNGFATVNVLGAEIDLLASNAGGSGMRGTAYFNASSNNVTLTSGTTNYANSYSIIGADINMNNNVGTVWSLDWFTRILTHEIGHAIGMGDLEDAQTFGFIDDNFDPNDPVGTLNNSWALQINPLNPADSIGLSQYFNLTPNHLTNAGVDLLMESRGVGVGPNNPLENLMPLTNDEYATRQFLYPTFLEVDIPEPSTLIIFGLGILALRLNRKST</sequence>
<dbReference type="Proteomes" id="UP000568664">
    <property type="component" value="Unassembled WGS sequence"/>
</dbReference>
<gene>
    <name evidence="3" type="ORF">HII17_10030</name>
</gene>